<accession>A0A450XX57</accession>
<name>A0A450XX57_9GAMM</name>
<protein>
    <submittedName>
        <fullName evidence="2">Fibronectin type III domain-containing protein</fullName>
    </submittedName>
</protein>
<dbReference type="EMBL" id="CAADFQ010000207">
    <property type="protein sequence ID" value="VFK36130.1"/>
    <property type="molecule type" value="Genomic_DNA"/>
</dbReference>
<dbReference type="CDD" id="cd00063">
    <property type="entry name" value="FN3"/>
    <property type="match status" value="1"/>
</dbReference>
<dbReference type="InterPro" id="IPR013783">
    <property type="entry name" value="Ig-like_fold"/>
</dbReference>
<feature type="domain" description="Fibronectin type-III" evidence="1">
    <location>
        <begin position="113"/>
        <end position="203"/>
    </location>
</feature>
<organism evidence="2">
    <name type="scientific">Candidatus Kentrum sp. MB</name>
    <dbReference type="NCBI Taxonomy" id="2138164"/>
    <lineage>
        <taxon>Bacteria</taxon>
        <taxon>Pseudomonadati</taxon>
        <taxon>Pseudomonadota</taxon>
        <taxon>Gammaproteobacteria</taxon>
        <taxon>Candidatus Kentrum</taxon>
    </lineage>
</organism>
<dbReference type="PROSITE" id="PS50853">
    <property type="entry name" value="FN3"/>
    <property type="match status" value="1"/>
</dbReference>
<dbReference type="InterPro" id="IPR036116">
    <property type="entry name" value="FN3_sf"/>
</dbReference>
<dbReference type="InterPro" id="IPR003961">
    <property type="entry name" value="FN3_dom"/>
</dbReference>
<dbReference type="SMART" id="SM00060">
    <property type="entry name" value="FN3"/>
    <property type="match status" value="1"/>
</dbReference>
<dbReference type="SUPFAM" id="SSF49265">
    <property type="entry name" value="Fibronectin type III"/>
    <property type="match status" value="1"/>
</dbReference>
<dbReference type="EMBL" id="CAADFO010000196">
    <property type="protein sequence ID" value="VFK33894.1"/>
    <property type="molecule type" value="Genomic_DNA"/>
</dbReference>
<dbReference type="Pfam" id="PF00041">
    <property type="entry name" value="fn3"/>
    <property type="match status" value="1"/>
</dbReference>
<evidence type="ECO:0000259" key="1">
    <source>
        <dbReference type="PROSITE" id="PS50853"/>
    </source>
</evidence>
<evidence type="ECO:0000313" key="2">
    <source>
        <dbReference type="EMBL" id="VFK33894.1"/>
    </source>
</evidence>
<evidence type="ECO:0000313" key="3">
    <source>
        <dbReference type="EMBL" id="VFK36130.1"/>
    </source>
</evidence>
<evidence type="ECO:0000313" key="4">
    <source>
        <dbReference type="EMBL" id="VFK77657.1"/>
    </source>
</evidence>
<dbReference type="EMBL" id="CAADGH010000202">
    <property type="protein sequence ID" value="VFK77657.1"/>
    <property type="molecule type" value="Genomic_DNA"/>
</dbReference>
<dbReference type="Gene3D" id="2.60.40.10">
    <property type="entry name" value="Immunoglobulins"/>
    <property type="match status" value="1"/>
</dbReference>
<reference evidence="2" key="1">
    <citation type="submission" date="2019-02" db="EMBL/GenBank/DDBJ databases">
        <authorList>
            <person name="Gruber-Vodicka R. H."/>
            <person name="Seah K. B. B."/>
        </authorList>
    </citation>
    <scope>NUCLEOTIDE SEQUENCE</scope>
    <source>
        <strain evidence="2">BECK_BZ197</strain>
        <strain evidence="4">BECK_BZ198</strain>
        <strain evidence="3">BECK_BZ199</strain>
    </source>
</reference>
<sequence length="203" mass="22300">MASKFPAAESKILSLGREMAAGFAANINVYPDPPVNAEALEGLITTYTNARDALVSVHAHLQQAREAKEEAMQALLGGMKSDLRYAENIVHYDDGKLQLIGWSGRRPASTLHAPGQVRDLISPNRGDGWITLEWKAPVDGGKVVAYRVQRREPGEDAWKRIDTSLETEITVEDQRRGKKFEFCVVAMNKTGDGPISNEITAVL</sequence>
<dbReference type="AlphaFoldDB" id="A0A450XX57"/>
<gene>
    <name evidence="2" type="ORF">BECKMB1821G_GA0114241_11962</name>
    <name evidence="4" type="ORF">BECKMB1821H_GA0114242_12022</name>
    <name evidence="3" type="ORF">BECKMB1821I_GA0114274_12072</name>
</gene>
<proteinExistence type="predicted"/>